<evidence type="ECO:0000313" key="1">
    <source>
        <dbReference type="EMBL" id="KJD43374.1"/>
    </source>
</evidence>
<gene>
    <name evidence="1" type="ORF">QD47_22995</name>
</gene>
<dbReference type="PATRIC" id="fig|159743.3.peg.5116"/>
<dbReference type="Proteomes" id="UP000032534">
    <property type="component" value="Unassembled WGS sequence"/>
</dbReference>
<evidence type="ECO:0000313" key="2">
    <source>
        <dbReference type="Proteomes" id="UP000032534"/>
    </source>
</evidence>
<sequence length="78" mass="9065">MNSKNENGLWKLFLLYKMKSQYLRYAQLPNEEFIKMYVANLVVHMKRLLSISGSTYSGKVTKKTIKPLKHVGICTKVL</sequence>
<keyword evidence="2" id="KW-1185">Reference proteome</keyword>
<dbReference type="EMBL" id="JTHP01000059">
    <property type="protein sequence ID" value="KJD43374.1"/>
    <property type="molecule type" value="Genomic_DNA"/>
</dbReference>
<reference evidence="1 2" key="1">
    <citation type="submission" date="2014-11" db="EMBL/GenBank/DDBJ databases">
        <title>Draft Genome Sequences of Paenibacillus polymyxa NRRL B-30509 and Paenibacillus terrae NRRL B-30644, Strains from a Poultry Environment that Produce Tridecaptin A and Paenicidins.</title>
        <authorList>
            <person name="van Belkum M.J."/>
            <person name="Lohans C.T."/>
            <person name="Vederas J.C."/>
        </authorList>
    </citation>
    <scope>NUCLEOTIDE SEQUENCE [LARGE SCALE GENOMIC DNA]</scope>
    <source>
        <strain evidence="1 2">NRRL B-30644</strain>
    </source>
</reference>
<name>A0A0D7WWM9_9BACL</name>
<proteinExistence type="predicted"/>
<protein>
    <submittedName>
        <fullName evidence="1">Uncharacterized protein</fullName>
    </submittedName>
</protein>
<comment type="caution">
    <text evidence="1">The sequence shown here is derived from an EMBL/GenBank/DDBJ whole genome shotgun (WGS) entry which is preliminary data.</text>
</comment>
<organism evidence="1 2">
    <name type="scientific">Paenibacillus terrae</name>
    <dbReference type="NCBI Taxonomy" id="159743"/>
    <lineage>
        <taxon>Bacteria</taxon>
        <taxon>Bacillati</taxon>
        <taxon>Bacillota</taxon>
        <taxon>Bacilli</taxon>
        <taxon>Bacillales</taxon>
        <taxon>Paenibacillaceae</taxon>
        <taxon>Paenibacillus</taxon>
    </lineage>
</organism>
<dbReference type="AlphaFoldDB" id="A0A0D7WWM9"/>
<accession>A0A0D7WWM9</accession>